<dbReference type="GO" id="GO:0008289">
    <property type="term" value="F:lipid binding"/>
    <property type="evidence" value="ECO:0007669"/>
    <property type="project" value="UniProtKB-KW"/>
</dbReference>
<feature type="domain" description="PHD-type" evidence="13">
    <location>
        <begin position="1419"/>
        <end position="1467"/>
    </location>
</feature>
<evidence type="ECO:0000256" key="9">
    <source>
        <dbReference type="PROSITE-ProRule" id="PRU00146"/>
    </source>
</evidence>
<evidence type="ECO:0000313" key="15">
    <source>
        <dbReference type="EMBL" id="KAG2233689.1"/>
    </source>
</evidence>
<dbReference type="GO" id="GO:0016020">
    <property type="term" value="C:membrane"/>
    <property type="evidence" value="ECO:0007669"/>
    <property type="project" value="UniProtKB-SubCell"/>
</dbReference>
<keyword evidence="7" id="KW-0446">Lipid-binding</keyword>
<keyword evidence="6" id="KW-0445">Lipid transport</keyword>
<comment type="subcellular location">
    <subcellularLocation>
        <location evidence="1">Membrane</location>
    </subcellularLocation>
</comment>
<feature type="compositionally biased region" description="Polar residues" evidence="10">
    <location>
        <begin position="1614"/>
        <end position="1623"/>
    </location>
</feature>
<evidence type="ECO:0000313" key="16">
    <source>
        <dbReference type="Proteomes" id="UP000613177"/>
    </source>
</evidence>
<keyword evidence="5" id="KW-0862">Zinc</keyword>
<evidence type="ECO:0000256" key="3">
    <source>
        <dbReference type="ARBA" id="ARBA00022723"/>
    </source>
</evidence>
<keyword evidence="3" id="KW-0479">Metal-binding</keyword>
<keyword evidence="8 11" id="KW-0472">Membrane</keyword>
<evidence type="ECO:0000256" key="1">
    <source>
        <dbReference type="ARBA" id="ARBA00004370"/>
    </source>
</evidence>
<sequence>METNEQKVIETIKKESSAPTYTFGQDESPEQKRTHAETMIPKDFVPDLRSLGRHQDGFATELGSSDADKIKQAIEAAKSKPILDQTSNKTKYKQPVVHTIAGYRVSHPLPDDSRIGWTSFSKAVNPGGSLGVLATEPNVELPTDDLFQELVYNQSWKDYGVIFLIGIGFWSIVQLGFSGISVFIICLLFIGSYFELGLKRLKTRTTDDIKQEFAKVTLSKFENVEWLNSFIQRFWLIFEPLLSAYVIENIDTYLVDYLPGFLDSVRLTTFTLGSKPFRVDYVKSFTDTKSDTVCMDWAVSFTPDDCRGMTDAQVKAQVSPKVVLNIRLGKGFVGTAFPVLVEDMSFQGRLRIKIQFMSKMPHIKIVKACFMEKPVFDYVLKPLGGETFGFDVNNIPGLQGFVRDQAHAILGPMLYYPNEFSYDVEKFFSGELDINRANGVLAITVHSCSKIRASDTTLNPFIRFYLDKAQELEKTAVCEDTRTPHWNETRFLLLNNLDSILTMELRTTNNTKKAGKRLARAHFDLKEMKEEEDLKLDNLELPMQRHGKFITNLKADMRYFPVSKPIENPDGTYLEPAPSNSGVLRVTIHECKNLGSNKMNPFASIKINGIDRFETPTFKRTPNPKFERSYEILVLDRTEIYIRVSITDRINFAGDASLGAWNGYLVDIMRDQEENDYWWTLKKKGQDTNAKLKFSVQWKPVVMDGLSQMGGVGIYTAPVGVIRFSIWSANDLMSRSVGSNNQDPYVRIKSGKQIRARTEMIENTENPEWGEFHYVPVHSMHEDLVLEVMDYSSSSKDKALGSTLLHMKDIVIERKQNNSIWFDAAVKKYDKTAPLFSGNSEKGTLVYSAEFYPTMTLPDKPEGDEEEFEYNPTPVVDLHQLPIRYTPDDLIDLASYSSGVLTVKIHEIKASQVYECYCQLMVDALKSQYKTETLKGRVLAFNETSDAFIKDAGFSRVAIEVKPVNKTEKDDDRLAYWYESSERIIRSIQKRARQKRLERGEPLNGSSMLVHDDDDEGEWYDMINPVGGPAKIRLSFGYAPLLNYKVNPDESLENQGILTVTLLNAKHLKAVDKTGTSDPFVKFTVNGEVVYKSAVIKKNLNPVWRDEKFEVPIISRVTASFRIEVFDWNQILGDEPLDMVESFTTRECDIPLDGAEAIMGSCVRVRLKWEPQLLMRRKTQTSFLSVTRSMTSKMGTTAFDWSQPPKNTLSAVETEPKLKSRSIQSKLSSIIDSNTSTKSLSTSPSTSQSCRGLLTVYVVEARDLKGDIDRLHPQVSVYLGRHHVLKTKKAKKTANPYWNESFSQELSNEEIRFELKLKDAHTFHSYDVGMLSYSLWDFIRPPIVTSLDKWIPLEPSGSGEPLYPPVLSTDNQNDNNSKKKAYFNMTPARRTRKLGSKKSKLNRNIAESSEEESSDTGSVTRCICGEAHNSGLMVQCDKCEVWQHCECIGLIQEKLPDHYYCDQCQPENHQLIKTPNGRSKRLYTPWLSNNNNTSTVNGSNSDHVIIAPIKRRKTTQTESSTSDEIIRKAESSPVEKSSPTEKLVEEMESLFVIEERLTRSRRTTSTTTTTTSSTTTTSTTSTSTATTTATTIKPAAAADEEEVVQPPKKKKRAVSSSPSPNTNNEKKPKLNHNKSAPVPQVVYMEEFGSPVSTNNLPSPYWNYTDGKPTRESSPPARVKYPNSKMTFHEMNRRAKQILDCVSKIQVDELKKPIDPQQDFGLSRQRSLSTSSSSSLSSASTVPLLDDYTTCVSSPSTPIPFIPKHDESSFEILDRVNRELSKFQRKFGITEMKMRS</sequence>
<evidence type="ECO:0000259" key="13">
    <source>
        <dbReference type="PROSITE" id="PS50016"/>
    </source>
</evidence>
<feature type="transmembrane region" description="Helical" evidence="11">
    <location>
        <begin position="161"/>
        <end position="194"/>
    </location>
</feature>
<dbReference type="GO" id="GO:0061817">
    <property type="term" value="P:endoplasmic reticulum-plasma membrane tethering"/>
    <property type="evidence" value="ECO:0007669"/>
    <property type="project" value="InterPro"/>
</dbReference>
<dbReference type="Proteomes" id="UP000613177">
    <property type="component" value="Unassembled WGS sequence"/>
</dbReference>
<dbReference type="InterPro" id="IPR011011">
    <property type="entry name" value="Znf_FYVE_PHD"/>
</dbReference>
<dbReference type="InterPro" id="IPR019786">
    <property type="entry name" value="Zinc_finger_PHD-type_CS"/>
</dbReference>
<evidence type="ECO:0000259" key="14">
    <source>
        <dbReference type="PROSITE" id="PS51847"/>
    </source>
</evidence>
<dbReference type="GO" id="GO:0008270">
    <property type="term" value="F:zinc ion binding"/>
    <property type="evidence" value="ECO:0007669"/>
    <property type="project" value="UniProtKB-KW"/>
</dbReference>
<dbReference type="SMART" id="SM00249">
    <property type="entry name" value="PHD"/>
    <property type="match status" value="1"/>
</dbReference>
<dbReference type="Pfam" id="PF25669">
    <property type="entry name" value="SMP_MUG190-like"/>
    <property type="match status" value="1"/>
</dbReference>
<proteinExistence type="predicted"/>
<organism evidence="15 16">
    <name type="scientific">Thamnidium elegans</name>
    <dbReference type="NCBI Taxonomy" id="101142"/>
    <lineage>
        <taxon>Eukaryota</taxon>
        <taxon>Fungi</taxon>
        <taxon>Fungi incertae sedis</taxon>
        <taxon>Mucoromycota</taxon>
        <taxon>Mucoromycotina</taxon>
        <taxon>Mucoromycetes</taxon>
        <taxon>Mucorales</taxon>
        <taxon>Mucorineae</taxon>
        <taxon>Mucoraceae</taxon>
        <taxon>Thamnidium</taxon>
    </lineage>
</organism>
<dbReference type="CDD" id="cd15550">
    <property type="entry name" value="PHD_MLL5"/>
    <property type="match status" value="1"/>
</dbReference>
<dbReference type="InterPro" id="IPR031468">
    <property type="entry name" value="SMP_LBD"/>
</dbReference>
<name>A0A8H7SQD9_9FUNG</name>
<dbReference type="PANTHER" id="PTHR46980">
    <property type="entry name" value="TRICALBIN-1-RELATED"/>
    <property type="match status" value="1"/>
</dbReference>
<dbReference type="GO" id="GO:0006869">
    <property type="term" value="P:lipid transport"/>
    <property type="evidence" value="ECO:0007669"/>
    <property type="project" value="UniProtKB-KW"/>
</dbReference>
<evidence type="ECO:0000256" key="8">
    <source>
        <dbReference type="ARBA" id="ARBA00023136"/>
    </source>
</evidence>
<dbReference type="PROSITE" id="PS50004">
    <property type="entry name" value="C2"/>
    <property type="match status" value="5"/>
</dbReference>
<dbReference type="Gene3D" id="3.30.40.10">
    <property type="entry name" value="Zinc/RING finger domain, C3HC4 (zinc finger)"/>
    <property type="match status" value="1"/>
</dbReference>
<feature type="region of interest" description="Disordered" evidence="10">
    <location>
        <begin position="1662"/>
        <end position="1681"/>
    </location>
</feature>
<feature type="region of interest" description="Disordered" evidence="10">
    <location>
        <begin position="1"/>
        <end position="36"/>
    </location>
</feature>
<dbReference type="InterPro" id="IPR001965">
    <property type="entry name" value="Znf_PHD"/>
</dbReference>
<protein>
    <recommendedName>
        <fullName evidence="17">C2 domain-containing protein</fullName>
    </recommendedName>
</protein>
<dbReference type="CDD" id="cd00030">
    <property type="entry name" value="C2"/>
    <property type="match status" value="1"/>
</dbReference>
<dbReference type="PANTHER" id="PTHR46980:SF2">
    <property type="entry name" value="TRICALBIN-1-RELATED"/>
    <property type="match status" value="1"/>
</dbReference>
<evidence type="ECO:0000256" key="5">
    <source>
        <dbReference type="ARBA" id="ARBA00022833"/>
    </source>
</evidence>
<feature type="domain" description="SMP-LTD" evidence="14">
    <location>
        <begin position="220"/>
        <end position="425"/>
    </location>
</feature>
<feature type="region of interest" description="Disordered" evidence="10">
    <location>
        <begin position="1511"/>
        <end position="1634"/>
    </location>
</feature>
<dbReference type="Gene3D" id="2.60.40.150">
    <property type="entry name" value="C2 domain"/>
    <property type="match status" value="5"/>
</dbReference>
<evidence type="ECO:0000256" key="6">
    <source>
        <dbReference type="ARBA" id="ARBA00023055"/>
    </source>
</evidence>
<dbReference type="CDD" id="cd21678">
    <property type="entry name" value="SMP_TCB"/>
    <property type="match status" value="1"/>
</dbReference>
<feature type="region of interest" description="Disordered" evidence="10">
    <location>
        <begin position="1391"/>
        <end position="1416"/>
    </location>
</feature>
<feature type="compositionally biased region" description="Low complexity" evidence="10">
    <location>
        <begin position="1726"/>
        <end position="1738"/>
    </location>
</feature>
<evidence type="ECO:0008006" key="17">
    <source>
        <dbReference type="Google" id="ProtNLM"/>
    </source>
</evidence>
<feature type="domain" description="C2" evidence="12">
    <location>
        <begin position="698"/>
        <end position="822"/>
    </location>
</feature>
<dbReference type="SMART" id="SM00239">
    <property type="entry name" value="C2"/>
    <property type="match status" value="5"/>
</dbReference>
<dbReference type="Pfam" id="PF20826">
    <property type="entry name" value="PHD_5"/>
    <property type="match status" value="1"/>
</dbReference>
<keyword evidence="16" id="KW-1185">Reference proteome</keyword>
<feature type="domain" description="C2" evidence="12">
    <location>
        <begin position="422"/>
        <end position="538"/>
    </location>
</feature>
<feature type="compositionally biased region" description="Basic residues" evidence="10">
    <location>
        <begin position="1391"/>
        <end position="1401"/>
    </location>
</feature>
<dbReference type="InterPro" id="IPR056910">
    <property type="entry name" value="TCB1-3_C2"/>
</dbReference>
<feature type="compositionally biased region" description="Low complexity" evidence="10">
    <location>
        <begin position="1563"/>
        <end position="1591"/>
    </location>
</feature>
<feature type="domain" description="C2" evidence="12">
    <location>
        <begin position="1232"/>
        <end position="1351"/>
    </location>
</feature>
<dbReference type="InterPro" id="IPR052455">
    <property type="entry name" value="Tricalbin_domain"/>
</dbReference>
<dbReference type="PROSITE" id="PS01359">
    <property type="entry name" value="ZF_PHD_1"/>
    <property type="match status" value="1"/>
</dbReference>
<gene>
    <name evidence="15" type="ORF">INT48_009433</name>
</gene>
<dbReference type="SUPFAM" id="SSF57903">
    <property type="entry name" value="FYVE/PHD zinc finger"/>
    <property type="match status" value="1"/>
</dbReference>
<dbReference type="InterPro" id="IPR013083">
    <property type="entry name" value="Znf_RING/FYVE/PHD"/>
</dbReference>
<dbReference type="Pfam" id="PF00168">
    <property type="entry name" value="C2"/>
    <property type="match status" value="5"/>
</dbReference>
<feature type="compositionally biased region" description="Basic and acidic residues" evidence="10">
    <location>
        <begin position="1"/>
        <end position="16"/>
    </location>
</feature>
<evidence type="ECO:0000256" key="10">
    <source>
        <dbReference type="SAM" id="MobiDB-lite"/>
    </source>
</evidence>
<accession>A0A8H7SQD9</accession>
<keyword evidence="2" id="KW-0813">Transport</keyword>
<feature type="region of interest" description="Disordered" evidence="10">
    <location>
        <begin position="1714"/>
        <end position="1738"/>
    </location>
</feature>
<keyword evidence="11" id="KW-0812">Transmembrane</keyword>
<feature type="domain" description="C2" evidence="12">
    <location>
        <begin position="565"/>
        <end position="679"/>
    </location>
</feature>
<keyword evidence="4 9" id="KW-0863">Zinc-finger</keyword>
<dbReference type="InterPro" id="IPR019787">
    <property type="entry name" value="Znf_PHD-finger"/>
</dbReference>
<dbReference type="EMBL" id="JAEPRE010000072">
    <property type="protein sequence ID" value="KAG2233689.1"/>
    <property type="molecule type" value="Genomic_DNA"/>
</dbReference>
<evidence type="ECO:0000256" key="4">
    <source>
        <dbReference type="ARBA" id="ARBA00022771"/>
    </source>
</evidence>
<comment type="caution">
    <text evidence="15">The sequence shown here is derived from an EMBL/GenBank/DDBJ whole genome shotgun (WGS) entry which is preliminary data.</text>
</comment>
<evidence type="ECO:0000259" key="12">
    <source>
        <dbReference type="PROSITE" id="PS50004"/>
    </source>
</evidence>
<dbReference type="PROSITE" id="PS51847">
    <property type="entry name" value="SMP"/>
    <property type="match status" value="1"/>
</dbReference>
<evidence type="ECO:0000256" key="11">
    <source>
        <dbReference type="SAM" id="Phobius"/>
    </source>
</evidence>
<evidence type="ECO:0000256" key="2">
    <source>
        <dbReference type="ARBA" id="ARBA00022448"/>
    </source>
</evidence>
<reference evidence="15" key="1">
    <citation type="submission" date="2021-01" db="EMBL/GenBank/DDBJ databases">
        <title>Metabolic potential, ecology and presence of endohyphal bacteria is reflected in genomic diversity of Mucoromycotina.</title>
        <authorList>
            <person name="Muszewska A."/>
            <person name="Okrasinska A."/>
            <person name="Steczkiewicz K."/>
            <person name="Drgas O."/>
            <person name="Orlowska M."/>
            <person name="Perlinska-Lenart U."/>
            <person name="Aleksandrzak-Piekarczyk T."/>
            <person name="Szatraj K."/>
            <person name="Zielenkiewicz U."/>
            <person name="Pilsyk S."/>
            <person name="Malc E."/>
            <person name="Mieczkowski P."/>
            <person name="Kruszewska J.S."/>
            <person name="Biernat P."/>
            <person name="Pawlowska J."/>
        </authorList>
    </citation>
    <scope>NUCLEOTIDE SEQUENCE</scope>
    <source>
        <strain evidence="15">WA0000018081</strain>
    </source>
</reference>
<evidence type="ECO:0000256" key="7">
    <source>
        <dbReference type="ARBA" id="ARBA00023121"/>
    </source>
</evidence>
<dbReference type="Pfam" id="PF24920">
    <property type="entry name" value="C2_TCB1"/>
    <property type="match status" value="1"/>
</dbReference>
<dbReference type="PROSITE" id="PS50016">
    <property type="entry name" value="ZF_PHD_2"/>
    <property type="match status" value="1"/>
</dbReference>
<dbReference type="InterPro" id="IPR000008">
    <property type="entry name" value="C2_dom"/>
</dbReference>
<dbReference type="SUPFAM" id="SSF49562">
    <property type="entry name" value="C2 domain (Calcium/lipid-binding domain, CaLB)"/>
    <property type="match status" value="5"/>
</dbReference>
<keyword evidence="11" id="KW-1133">Transmembrane helix</keyword>
<dbReference type="GO" id="GO:0071944">
    <property type="term" value="C:cell periphery"/>
    <property type="evidence" value="ECO:0007669"/>
    <property type="project" value="UniProtKB-ARBA"/>
</dbReference>
<dbReference type="InterPro" id="IPR035892">
    <property type="entry name" value="C2_domain_sf"/>
</dbReference>
<feature type="domain" description="C2" evidence="12">
    <location>
        <begin position="1038"/>
        <end position="1159"/>
    </location>
</feature>